<dbReference type="Pfam" id="PF16732">
    <property type="entry name" value="ComP_DUS"/>
    <property type="match status" value="1"/>
</dbReference>
<keyword evidence="4" id="KW-1185">Reference proteome</keyword>
<organism evidence="3 4">
    <name type="scientific">Ramlibacter rhizophilus</name>
    <dbReference type="NCBI Taxonomy" id="1781167"/>
    <lineage>
        <taxon>Bacteria</taxon>
        <taxon>Pseudomonadati</taxon>
        <taxon>Pseudomonadota</taxon>
        <taxon>Betaproteobacteria</taxon>
        <taxon>Burkholderiales</taxon>
        <taxon>Comamonadaceae</taxon>
        <taxon>Ramlibacter</taxon>
    </lineage>
</organism>
<dbReference type="EMBL" id="SMLL01000001">
    <property type="protein sequence ID" value="TFZ04653.1"/>
    <property type="molecule type" value="Genomic_DNA"/>
</dbReference>
<keyword evidence="2" id="KW-0472">Membrane</keyword>
<reference evidence="3 4" key="1">
    <citation type="submission" date="2019-03" db="EMBL/GenBank/DDBJ databases">
        <title>Ramlibacter rhizophilus CCTCC AB2015357, whole genome shotgun sequence.</title>
        <authorList>
            <person name="Zhang X."/>
            <person name="Feng G."/>
            <person name="Zhu H."/>
        </authorList>
    </citation>
    <scope>NUCLEOTIDE SEQUENCE [LARGE SCALE GENOMIC DNA]</scope>
    <source>
        <strain evidence="3 4">CCTCC AB2015357</strain>
    </source>
</reference>
<feature type="transmembrane region" description="Helical" evidence="2">
    <location>
        <begin position="20"/>
        <end position="42"/>
    </location>
</feature>
<dbReference type="PANTHER" id="PTHR30093:SF47">
    <property type="entry name" value="TYPE IV PILUS NON-CORE MINOR PILIN PILE"/>
    <property type="match status" value="1"/>
</dbReference>
<proteinExistence type="predicted"/>
<comment type="caution">
    <text evidence="3">The sequence shown here is derived from an EMBL/GenBank/DDBJ whole genome shotgun (WGS) entry which is preliminary data.</text>
</comment>
<gene>
    <name evidence="3" type="ORF">EZ242_02575</name>
</gene>
<dbReference type="PANTHER" id="PTHR30093">
    <property type="entry name" value="GENERAL SECRETION PATHWAY PROTEIN G"/>
    <property type="match status" value="1"/>
</dbReference>
<dbReference type="InterPro" id="IPR045584">
    <property type="entry name" value="Pilin-like"/>
</dbReference>
<protein>
    <submittedName>
        <fullName evidence="3">Type IV pilin protein</fullName>
    </submittedName>
</protein>
<dbReference type="NCBIfam" id="TIGR02532">
    <property type="entry name" value="IV_pilin_GFxxxE"/>
    <property type="match status" value="1"/>
</dbReference>
<dbReference type="SUPFAM" id="SSF54523">
    <property type="entry name" value="Pili subunits"/>
    <property type="match status" value="1"/>
</dbReference>
<evidence type="ECO:0000313" key="4">
    <source>
        <dbReference type="Proteomes" id="UP000297564"/>
    </source>
</evidence>
<feature type="compositionally biased region" description="Polar residues" evidence="1">
    <location>
        <begin position="115"/>
        <end position="124"/>
    </location>
</feature>
<evidence type="ECO:0000256" key="1">
    <source>
        <dbReference type="SAM" id="MobiDB-lite"/>
    </source>
</evidence>
<evidence type="ECO:0000256" key="2">
    <source>
        <dbReference type="SAM" id="Phobius"/>
    </source>
</evidence>
<sequence length="147" mass="15953">MSSQHTPAARSRPTPARGFTLIELMIAVAIVGLLAAIAYPGYQSHVRKSRRTLAAACLQEIAQQMERRYTTQMTYLGNTLPQTRCVTDLAGHYELRFATGQPQAATFVLQAEPQGAQQQDTPCGTLSLDESGGRDRTGGADVKSCWP</sequence>
<keyword evidence="2" id="KW-0812">Transmembrane</keyword>
<dbReference type="InterPro" id="IPR031982">
    <property type="entry name" value="PilE-like"/>
</dbReference>
<keyword evidence="2" id="KW-1133">Transmembrane helix</keyword>
<dbReference type="OrthoDB" id="8592370at2"/>
<evidence type="ECO:0000313" key="3">
    <source>
        <dbReference type="EMBL" id="TFZ04653.1"/>
    </source>
</evidence>
<dbReference type="AlphaFoldDB" id="A0A4Z0BZH9"/>
<dbReference type="GO" id="GO:0043683">
    <property type="term" value="P:type IV pilus assembly"/>
    <property type="evidence" value="ECO:0007669"/>
    <property type="project" value="InterPro"/>
</dbReference>
<dbReference type="Pfam" id="PF07963">
    <property type="entry name" value="N_methyl"/>
    <property type="match status" value="1"/>
</dbReference>
<name>A0A4Z0BZH9_9BURK</name>
<dbReference type="PROSITE" id="PS00409">
    <property type="entry name" value="PROKAR_NTER_METHYL"/>
    <property type="match status" value="1"/>
</dbReference>
<dbReference type="Gene3D" id="3.30.700.10">
    <property type="entry name" value="Glycoprotein, Type 4 Pilin"/>
    <property type="match status" value="1"/>
</dbReference>
<accession>A0A4Z0BZH9</accession>
<dbReference type="Proteomes" id="UP000297564">
    <property type="component" value="Unassembled WGS sequence"/>
</dbReference>
<feature type="region of interest" description="Disordered" evidence="1">
    <location>
        <begin position="115"/>
        <end position="147"/>
    </location>
</feature>
<dbReference type="InterPro" id="IPR012902">
    <property type="entry name" value="N_methyl_site"/>
</dbReference>
<dbReference type="RefSeq" id="WP_135283535.1">
    <property type="nucleotide sequence ID" value="NZ_SMLL01000001.1"/>
</dbReference>